<keyword evidence="3" id="KW-1185">Reference proteome</keyword>
<proteinExistence type="predicted"/>
<name>A0A8S0PUG7_OLEEU</name>
<dbReference type="Gramene" id="OE9A113475T1">
    <property type="protein sequence ID" value="OE9A113475C1"/>
    <property type="gene ID" value="OE9A113475"/>
</dbReference>
<reference evidence="2 3" key="1">
    <citation type="submission" date="2019-12" db="EMBL/GenBank/DDBJ databases">
        <authorList>
            <person name="Alioto T."/>
            <person name="Alioto T."/>
            <person name="Gomez Garrido J."/>
        </authorList>
    </citation>
    <scope>NUCLEOTIDE SEQUENCE [LARGE SCALE GENOMIC DNA]</scope>
</reference>
<accession>A0A8S0PUG7</accession>
<comment type="caution">
    <text evidence="2">The sequence shown here is derived from an EMBL/GenBank/DDBJ whole genome shotgun (WGS) entry which is preliminary data.</text>
</comment>
<sequence>MHVYRGYGAFYFWADFNHIDTSSDSRKPETLGETSTLPKSVKNFTLEFEPNGTNNEAAKSAFSGQTHQLGTLPRMIEHAKNAGSVPMVPKRGKTPGFTKVAPSKSQDTCPTDERILPTRRQPLPPCATSRATTTTFTGLKSYAAARQIIAHQVPPIVSIATLALSSIASHSSVTQVLLQSSVDPPFSTSPIQFAISSVVPLANQSAATTVVQLAVPLNFGPLTVITLALSPSHIAIPGSSAYFEPLAHDMIQ</sequence>
<evidence type="ECO:0000256" key="1">
    <source>
        <dbReference type="SAM" id="MobiDB-lite"/>
    </source>
</evidence>
<protein>
    <submittedName>
        <fullName evidence="2">Uncharacterized protein</fullName>
    </submittedName>
</protein>
<evidence type="ECO:0000313" key="2">
    <source>
        <dbReference type="EMBL" id="CAA2956532.1"/>
    </source>
</evidence>
<organism evidence="2 3">
    <name type="scientific">Olea europaea subsp. europaea</name>
    <dbReference type="NCBI Taxonomy" id="158383"/>
    <lineage>
        <taxon>Eukaryota</taxon>
        <taxon>Viridiplantae</taxon>
        <taxon>Streptophyta</taxon>
        <taxon>Embryophyta</taxon>
        <taxon>Tracheophyta</taxon>
        <taxon>Spermatophyta</taxon>
        <taxon>Magnoliopsida</taxon>
        <taxon>eudicotyledons</taxon>
        <taxon>Gunneridae</taxon>
        <taxon>Pentapetalae</taxon>
        <taxon>asterids</taxon>
        <taxon>lamiids</taxon>
        <taxon>Lamiales</taxon>
        <taxon>Oleaceae</taxon>
        <taxon>Oleeae</taxon>
        <taxon>Olea</taxon>
    </lineage>
</organism>
<evidence type="ECO:0000313" key="3">
    <source>
        <dbReference type="Proteomes" id="UP000594638"/>
    </source>
</evidence>
<dbReference type="Proteomes" id="UP000594638">
    <property type="component" value="Unassembled WGS sequence"/>
</dbReference>
<feature type="region of interest" description="Disordered" evidence="1">
    <location>
        <begin position="82"/>
        <end position="126"/>
    </location>
</feature>
<dbReference type="EMBL" id="CACTIH010000190">
    <property type="protein sequence ID" value="CAA2956532.1"/>
    <property type="molecule type" value="Genomic_DNA"/>
</dbReference>
<dbReference type="AlphaFoldDB" id="A0A8S0PUG7"/>
<gene>
    <name evidence="2" type="ORF">OLEA9_A113475</name>
</gene>